<organism evidence="1 2">
    <name type="scientific">Actinomadura yumaensis</name>
    <dbReference type="NCBI Taxonomy" id="111807"/>
    <lineage>
        <taxon>Bacteria</taxon>
        <taxon>Bacillati</taxon>
        <taxon>Actinomycetota</taxon>
        <taxon>Actinomycetes</taxon>
        <taxon>Streptosporangiales</taxon>
        <taxon>Thermomonosporaceae</taxon>
        <taxon>Actinomadura</taxon>
    </lineage>
</organism>
<accession>A0ABW2CQR3</accession>
<dbReference type="InterPro" id="IPR046250">
    <property type="entry name" value="DUF6283"/>
</dbReference>
<sequence length="159" mass="17226">MATDPRPLPASAMPAPGARVVARHDFGHDWGVLTVETSGSSHAHQASPCARCPWRRDAPTGAFPAAVFRHSARVTYDLATHTFGCHAASLLLCAGFLLRGASDNLAIRMARTDFSDVHSDVELYDDYREMAIANGVAPDDPALVPCRGDRTVIYRNPER</sequence>
<reference evidence="2" key="1">
    <citation type="journal article" date="2019" name="Int. J. Syst. Evol. Microbiol.">
        <title>The Global Catalogue of Microorganisms (GCM) 10K type strain sequencing project: providing services to taxonomists for standard genome sequencing and annotation.</title>
        <authorList>
            <consortium name="The Broad Institute Genomics Platform"/>
            <consortium name="The Broad Institute Genome Sequencing Center for Infectious Disease"/>
            <person name="Wu L."/>
            <person name="Ma J."/>
        </authorList>
    </citation>
    <scope>NUCLEOTIDE SEQUENCE [LARGE SCALE GENOMIC DNA]</scope>
    <source>
        <strain evidence="2">JCM 3369</strain>
    </source>
</reference>
<gene>
    <name evidence="1" type="ORF">ACFQKB_27015</name>
</gene>
<dbReference type="EMBL" id="JBHSXS010000019">
    <property type="protein sequence ID" value="MFC6883438.1"/>
    <property type="molecule type" value="Genomic_DNA"/>
</dbReference>
<dbReference type="Proteomes" id="UP001596380">
    <property type="component" value="Unassembled WGS sequence"/>
</dbReference>
<evidence type="ECO:0000313" key="1">
    <source>
        <dbReference type="EMBL" id="MFC6883438.1"/>
    </source>
</evidence>
<comment type="caution">
    <text evidence="1">The sequence shown here is derived from an EMBL/GenBank/DDBJ whole genome shotgun (WGS) entry which is preliminary data.</text>
</comment>
<keyword evidence="2" id="KW-1185">Reference proteome</keyword>
<dbReference type="RefSeq" id="WP_378063657.1">
    <property type="nucleotide sequence ID" value="NZ_JBHSXS010000019.1"/>
</dbReference>
<protein>
    <submittedName>
        <fullName evidence="1">DUF6283 family protein</fullName>
    </submittedName>
</protein>
<name>A0ABW2CQR3_9ACTN</name>
<dbReference type="Pfam" id="PF19800">
    <property type="entry name" value="DUF6283"/>
    <property type="match status" value="1"/>
</dbReference>
<evidence type="ECO:0000313" key="2">
    <source>
        <dbReference type="Proteomes" id="UP001596380"/>
    </source>
</evidence>
<proteinExistence type="predicted"/>